<gene>
    <name evidence="8" type="ORF">VNI00_008694</name>
</gene>
<dbReference type="InterPro" id="IPR036259">
    <property type="entry name" value="MFS_trans_sf"/>
</dbReference>
<dbReference type="SUPFAM" id="SSF103473">
    <property type="entry name" value="MFS general substrate transporter"/>
    <property type="match status" value="1"/>
</dbReference>
<dbReference type="PROSITE" id="PS50850">
    <property type="entry name" value="MFS"/>
    <property type="match status" value="1"/>
</dbReference>
<dbReference type="GO" id="GO:0022857">
    <property type="term" value="F:transmembrane transporter activity"/>
    <property type="evidence" value="ECO:0007669"/>
    <property type="project" value="InterPro"/>
</dbReference>
<comment type="caution">
    <text evidence="8">The sequence shown here is derived from an EMBL/GenBank/DDBJ whole genome shotgun (WGS) entry which is preliminary data.</text>
</comment>
<evidence type="ECO:0000256" key="1">
    <source>
        <dbReference type="ARBA" id="ARBA00004141"/>
    </source>
</evidence>
<evidence type="ECO:0000259" key="7">
    <source>
        <dbReference type="PROSITE" id="PS50850"/>
    </source>
</evidence>
<evidence type="ECO:0000313" key="8">
    <source>
        <dbReference type="EMBL" id="KAK7042957.1"/>
    </source>
</evidence>
<evidence type="ECO:0000256" key="3">
    <source>
        <dbReference type="ARBA" id="ARBA00022989"/>
    </source>
</evidence>
<dbReference type="Proteomes" id="UP001383192">
    <property type="component" value="Unassembled WGS sequence"/>
</dbReference>
<feature type="transmembrane region" description="Helical" evidence="6">
    <location>
        <begin position="146"/>
        <end position="168"/>
    </location>
</feature>
<proteinExistence type="predicted"/>
<comment type="subcellular location">
    <subcellularLocation>
        <location evidence="1">Membrane</location>
        <topology evidence="1">Multi-pass membrane protein</topology>
    </subcellularLocation>
</comment>
<evidence type="ECO:0000256" key="2">
    <source>
        <dbReference type="ARBA" id="ARBA00022692"/>
    </source>
</evidence>
<feature type="region of interest" description="Disordered" evidence="5">
    <location>
        <begin position="1"/>
        <end position="38"/>
    </location>
</feature>
<dbReference type="PRINTS" id="PR01036">
    <property type="entry name" value="TCRTETB"/>
</dbReference>
<dbReference type="GO" id="GO:0005886">
    <property type="term" value="C:plasma membrane"/>
    <property type="evidence" value="ECO:0007669"/>
    <property type="project" value="TreeGrafter"/>
</dbReference>
<evidence type="ECO:0000313" key="9">
    <source>
        <dbReference type="Proteomes" id="UP001383192"/>
    </source>
</evidence>
<feature type="domain" description="Major facilitator superfamily (MFS) profile" evidence="7">
    <location>
        <begin position="57"/>
        <end position="217"/>
    </location>
</feature>
<keyword evidence="2 6" id="KW-0812">Transmembrane</keyword>
<organism evidence="8 9">
    <name type="scientific">Paramarasmius palmivorus</name>
    <dbReference type="NCBI Taxonomy" id="297713"/>
    <lineage>
        <taxon>Eukaryota</taxon>
        <taxon>Fungi</taxon>
        <taxon>Dikarya</taxon>
        <taxon>Basidiomycota</taxon>
        <taxon>Agaricomycotina</taxon>
        <taxon>Agaricomycetes</taxon>
        <taxon>Agaricomycetidae</taxon>
        <taxon>Agaricales</taxon>
        <taxon>Marasmiineae</taxon>
        <taxon>Marasmiaceae</taxon>
        <taxon>Paramarasmius</taxon>
    </lineage>
</organism>
<accession>A0AAW0CVY9</accession>
<dbReference type="Pfam" id="PF07690">
    <property type="entry name" value="MFS_1"/>
    <property type="match status" value="1"/>
</dbReference>
<sequence length="217" mass="23253">MAESSFPSAKGEISSTHNEKIEGNEEQTLPTAADTPTISGVLTDQTNYMPTRKVIMTFLACATIDVTAYLDETMIAVALTHISSELGGGSQIGWVATSYFITSTSFQLVCGRLSDIWSRKTVLFVLMFIFSVGNLGSAFANTFIQLLIFRAIAGIGGGAMPTLAQVIVSDTVSLRERGKYQGILGASVAFAYGVGPVIGGKFVETSTWYDVDSDWKM</sequence>
<dbReference type="Gene3D" id="1.20.1720.10">
    <property type="entry name" value="Multidrug resistance protein D"/>
    <property type="match status" value="1"/>
</dbReference>
<dbReference type="PANTHER" id="PTHR23501">
    <property type="entry name" value="MAJOR FACILITATOR SUPERFAMILY"/>
    <property type="match status" value="1"/>
</dbReference>
<dbReference type="EMBL" id="JAYKXP010000030">
    <property type="protein sequence ID" value="KAK7042957.1"/>
    <property type="molecule type" value="Genomic_DNA"/>
</dbReference>
<evidence type="ECO:0000256" key="5">
    <source>
        <dbReference type="SAM" id="MobiDB-lite"/>
    </source>
</evidence>
<dbReference type="InterPro" id="IPR020846">
    <property type="entry name" value="MFS_dom"/>
</dbReference>
<feature type="compositionally biased region" description="Polar residues" evidence="5">
    <location>
        <begin position="26"/>
        <end position="38"/>
    </location>
</feature>
<feature type="transmembrane region" description="Helical" evidence="6">
    <location>
        <begin position="122"/>
        <end position="140"/>
    </location>
</feature>
<evidence type="ECO:0000256" key="6">
    <source>
        <dbReference type="SAM" id="Phobius"/>
    </source>
</evidence>
<evidence type="ECO:0000256" key="4">
    <source>
        <dbReference type="ARBA" id="ARBA00023136"/>
    </source>
</evidence>
<dbReference type="AlphaFoldDB" id="A0AAW0CVY9"/>
<keyword evidence="9" id="KW-1185">Reference proteome</keyword>
<keyword evidence="3 6" id="KW-1133">Transmembrane helix</keyword>
<name>A0AAW0CVY9_9AGAR</name>
<keyword evidence="4 6" id="KW-0472">Membrane</keyword>
<dbReference type="InterPro" id="IPR011701">
    <property type="entry name" value="MFS"/>
</dbReference>
<feature type="transmembrane region" description="Helical" evidence="6">
    <location>
        <begin position="180"/>
        <end position="199"/>
    </location>
</feature>
<dbReference type="PANTHER" id="PTHR23501:SF189">
    <property type="entry name" value="DRUG TRANSPORTER, PUTATIVE (AFU_ORTHOLOGUE AFUA_4G03920)-RELATED"/>
    <property type="match status" value="1"/>
</dbReference>
<protein>
    <recommendedName>
        <fullName evidence="7">Major facilitator superfamily (MFS) profile domain-containing protein</fullName>
    </recommendedName>
</protein>
<reference evidence="8 9" key="1">
    <citation type="submission" date="2024-01" db="EMBL/GenBank/DDBJ databases">
        <title>A draft genome for a cacao thread blight-causing isolate of Paramarasmius palmivorus.</title>
        <authorList>
            <person name="Baruah I.K."/>
            <person name="Bukari Y."/>
            <person name="Amoako-Attah I."/>
            <person name="Meinhardt L.W."/>
            <person name="Bailey B.A."/>
            <person name="Cohen S.P."/>
        </authorList>
    </citation>
    <scope>NUCLEOTIDE SEQUENCE [LARGE SCALE GENOMIC DNA]</scope>
    <source>
        <strain evidence="8 9">GH-12</strain>
    </source>
</reference>